<comment type="function">
    <text evidence="6">Has an important function as a repair enzyme for proteins that have been inactivated by oxidation. Catalyzes the reversible oxidation-reduction of methionine sulfoxide in proteins to methionine.</text>
</comment>
<dbReference type="NCBIfam" id="TIGR00401">
    <property type="entry name" value="msrA"/>
    <property type="match status" value="1"/>
</dbReference>
<dbReference type="NCBIfam" id="NF004036">
    <property type="entry name" value="PRK05508.1"/>
    <property type="match status" value="1"/>
</dbReference>
<dbReference type="GO" id="GO:0033743">
    <property type="term" value="F:peptide-methionine (R)-S-oxide reductase activity"/>
    <property type="evidence" value="ECO:0007669"/>
    <property type="project" value="UniProtKB-EC"/>
</dbReference>
<dbReference type="NCBIfam" id="NF004042">
    <property type="entry name" value="PRK05550.1"/>
    <property type="match status" value="1"/>
</dbReference>
<evidence type="ECO:0000256" key="5">
    <source>
        <dbReference type="ARBA" id="ARBA00048782"/>
    </source>
</evidence>
<dbReference type="PANTHER" id="PTHR43774">
    <property type="entry name" value="PEPTIDE METHIONINE SULFOXIDE REDUCTASE"/>
    <property type="match status" value="1"/>
</dbReference>
<dbReference type="GO" id="GO:0008113">
    <property type="term" value="F:peptide-methionine (S)-S-oxide reductase activity"/>
    <property type="evidence" value="ECO:0007669"/>
    <property type="project" value="UniProtKB-UniRule"/>
</dbReference>
<dbReference type="GO" id="GO:0033744">
    <property type="term" value="F:L-methionine:thioredoxin-disulfide S-oxidoreductase activity"/>
    <property type="evidence" value="ECO:0007669"/>
    <property type="project" value="RHEA"/>
</dbReference>
<dbReference type="Proteomes" id="UP000199322">
    <property type="component" value="Unassembled WGS sequence"/>
</dbReference>
<dbReference type="EC" id="1.8.4.11" evidence="6"/>
<comment type="catalytic activity">
    <reaction evidence="3 6">
        <text>L-methionyl-[protein] + [thioredoxin]-disulfide + H2O = L-methionyl-(S)-S-oxide-[protein] + [thioredoxin]-dithiol</text>
        <dbReference type="Rhea" id="RHEA:14217"/>
        <dbReference type="Rhea" id="RHEA-COMP:10698"/>
        <dbReference type="Rhea" id="RHEA-COMP:10700"/>
        <dbReference type="Rhea" id="RHEA-COMP:12313"/>
        <dbReference type="Rhea" id="RHEA-COMP:12315"/>
        <dbReference type="ChEBI" id="CHEBI:15377"/>
        <dbReference type="ChEBI" id="CHEBI:16044"/>
        <dbReference type="ChEBI" id="CHEBI:29950"/>
        <dbReference type="ChEBI" id="CHEBI:44120"/>
        <dbReference type="ChEBI" id="CHEBI:50058"/>
        <dbReference type="EC" id="1.8.4.11"/>
    </reaction>
</comment>
<evidence type="ECO:0000256" key="6">
    <source>
        <dbReference type="HAMAP-Rule" id="MF_01401"/>
    </source>
</evidence>
<keyword evidence="9" id="KW-1185">Reference proteome</keyword>
<organism evidence="8 9">
    <name type="scientific">Geotoga petraea</name>
    <dbReference type="NCBI Taxonomy" id="28234"/>
    <lineage>
        <taxon>Bacteria</taxon>
        <taxon>Thermotogati</taxon>
        <taxon>Thermotogota</taxon>
        <taxon>Thermotogae</taxon>
        <taxon>Petrotogales</taxon>
        <taxon>Petrotogaceae</taxon>
        <taxon>Geotoga</taxon>
    </lineage>
</organism>
<keyword evidence="1 6" id="KW-0560">Oxidoreductase</keyword>
<dbReference type="EMBL" id="FMYV01000003">
    <property type="protein sequence ID" value="SDC32603.1"/>
    <property type="molecule type" value="Genomic_DNA"/>
</dbReference>
<comment type="similarity">
    <text evidence="6">Belongs to the MsrA Met sulfoxide reductase family.</text>
</comment>
<dbReference type="SUPFAM" id="SSF51316">
    <property type="entry name" value="Mss4-like"/>
    <property type="match status" value="1"/>
</dbReference>
<dbReference type="InterPro" id="IPR002579">
    <property type="entry name" value="Met_Sox_Rdtase_MsrB_dom"/>
</dbReference>
<dbReference type="Gene3D" id="3.30.1060.10">
    <property type="entry name" value="Peptide methionine sulphoxide reductase MsrA"/>
    <property type="match status" value="1"/>
</dbReference>
<keyword evidence="2" id="KW-0511">Multifunctional enzyme</keyword>
<dbReference type="InterPro" id="IPR002569">
    <property type="entry name" value="Met_Sox_Rdtase_MsrA_dom"/>
</dbReference>
<feature type="domain" description="MsrB" evidence="7">
    <location>
        <begin position="1"/>
        <end position="121"/>
    </location>
</feature>
<gene>
    <name evidence="6" type="primary">msrA</name>
    <name evidence="8" type="ORF">SAMN04488588_0827</name>
</gene>
<evidence type="ECO:0000313" key="9">
    <source>
        <dbReference type="Proteomes" id="UP000199322"/>
    </source>
</evidence>
<dbReference type="AlphaFoldDB" id="A0A1G6KNR6"/>
<dbReference type="STRING" id="28234.SAMN04488588_0827"/>
<evidence type="ECO:0000256" key="1">
    <source>
        <dbReference type="ARBA" id="ARBA00023002"/>
    </source>
</evidence>
<sequence length="285" mass="32925">MKENYKKLTPKEISVIVNKGTERPFTGEYDEFFEKGTYICKQCGLPLYKSEDKFNSGCGWPSFDDEIPAAINKNVDADGRRTEITCAYCGAHLGHVFHGEHLTNKNIRHCVNSISMDFIPDGEKIKYNRAIFAGGCFWGVEQLFKEKEGVVDTRVGYTGGRTKNPTYDQVCMGFTGHAEAVEVIYDTEKTSYEELTKLFFEIHDFTQKNRQGPDIGKQYRSAIFYTDEEQKKTAEKIINELESKDFNVETKVEEASTFYVAEEYHQDYYKKTGKQPYCHYKREVF</sequence>
<protein>
    <recommendedName>
        <fullName evidence="6">Peptide methionine sulfoxide reductase MsrA</fullName>
        <shortName evidence="6">Protein-methionine-S-oxide reductase</shortName>
        <ecNumber evidence="6">1.8.4.11</ecNumber>
    </recommendedName>
    <alternativeName>
        <fullName evidence="6">Peptide-methionine (S)-S-oxide reductase</fullName>
        <shortName evidence="6">Peptide Met(O) reductase</shortName>
    </alternativeName>
</protein>
<dbReference type="PROSITE" id="PS51790">
    <property type="entry name" value="MSRB"/>
    <property type="match status" value="1"/>
</dbReference>
<evidence type="ECO:0000256" key="3">
    <source>
        <dbReference type="ARBA" id="ARBA00047806"/>
    </source>
</evidence>
<reference evidence="8 9" key="1">
    <citation type="submission" date="2016-10" db="EMBL/GenBank/DDBJ databases">
        <authorList>
            <person name="de Groot N.N."/>
        </authorList>
    </citation>
    <scope>NUCLEOTIDE SEQUENCE [LARGE SCALE GENOMIC DNA]</scope>
    <source>
        <strain evidence="8 9">WG14</strain>
    </source>
</reference>
<dbReference type="HAMAP" id="MF_01401">
    <property type="entry name" value="MsrA"/>
    <property type="match status" value="1"/>
</dbReference>
<dbReference type="Pfam" id="PF01641">
    <property type="entry name" value="SelR"/>
    <property type="match status" value="1"/>
</dbReference>
<evidence type="ECO:0000256" key="4">
    <source>
        <dbReference type="ARBA" id="ARBA00048488"/>
    </source>
</evidence>
<dbReference type="InterPro" id="IPR011057">
    <property type="entry name" value="Mss4-like_sf"/>
</dbReference>
<name>A0A1G6KNR6_9BACT</name>
<dbReference type="Pfam" id="PF01625">
    <property type="entry name" value="PMSR"/>
    <property type="match status" value="1"/>
</dbReference>
<dbReference type="SUPFAM" id="SSF55068">
    <property type="entry name" value="Peptide methionine sulfoxide reductase"/>
    <property type="match status" value="1"/>
</dbReference>
<comment type="catalytic activity">
    <reaction evidence="5 6">
        <text>[thioredoxin]-disulfide + L-methionine + H2O = L-methionine (S)-S-oxide + [thioredoxin]-dithiol</text>
        <dbReference type="Rhea" id="RHEA:19993"/>
        <dbReference type="Rhea" id="RHEA-COMP:10698"/>
        <dbReference type="Rhea" id="RHEA-COMP:10700"/>
        <dbReference type="ChEBI" id="CHEBI:15377"/>
        <dbReference type="ChEBI" id="CHEBI:29950"/>
        <dbReference type="ChEBI" id="CHEBI:50058"/>
        <dbReference type="ChEBI" id="CHEBI:57844"/>
        <dbReference type="ChEBI" id="CHEBI:58772"/>
        <dbReference type="EC" id="1.8.4.11"/>
    </reaction>
</comment>
<accession>A0A1G6KNR6</accession>
<dbReference type="InterPro" id="IPR036509">
    <property type="entry name" value="Met_Sox_Rdtase_MsrA_sf"/>
</dbReference>
<feature type="active site" evidence="6">
    <location>
        <position position="136"/>
    </location>
</feature>
<dbReference type="PANTHER" id="PTHR43774:SF1">
    <property type="entry name" value="PEPTIDE METHIONINE SULFOXIDE REDUCTASE MSRA 2"/>
    <property type="match status" value="1"/>
</dbReference>
<evidence type="ECO:0000259" key="7">
    <source>
        <dbReference type="PROSITE" id="PS51790"/>
    </source>
</evidence>
<dbReference type="Gene3D" id="2.170.150.20">
    <property type="entry name" value="Peptide methionine sulfoxide reductase"/>
    <property type="match status" value="1"/>
</dbReference>
<dbReference type="RefSeq" id="WP_091403060.1">
    <property type="nucleotide sequence ID" value="NZ_FMYV01000003.1"/>
</dbReference>
<evidence type="ECO:0000313" key="8">
    <source>
        <dbReference type="EMBL" id="SDC32603.1"/>
    </source>
</evidence>
<proteinExistence type="inferred from homology"/>
<comment type="catalytic activity">
    <reaction evidence="4">
        <text>L-methionyl-[protein] + [thioredoxin]-disulfide + H2O = L-methionyl-(R)-S-oxide-[protein] + [thioredoxin]-dithiol</text>
        <dbReference type="Rhea" id="RHEA:24164"/>
        <dbReference type="Rhea" id="RHEA-COMP:10698"/>
        <dbReference type="Rhea" id="RHEA-COMP:10700"/>
        <dbReference type="Rhea" id="RHEA-COMP:12313"/>
        <dbReference type="Rhea" id="RHEA-COMP:12314"/>
        <dbReference type="ChEBI" id="CHEBI:15377"/>
        <dbReference type="ChEBI" id="CHEBI:16044"/>
        <dbReference type="ChEBI" id="CHEBI:29950"/>
        <dbReference type="ChEBI" id="CHEBI:45764"/>
        <dbReference type="ChEBI" id="CHEBI:50058"/>
        <dbReference type="EC" id="1.8.4.12"/>
    </reaction>
</comment>
<evidence type="ECO:0000256" key="2">
    <source>
        <dbReference type="ARBA" id="ARBA00023268"/>
    </source>
</evidence>
<dbReference type="NCBIfam" id="TIGR00357">
    <property type="entry name" value="peptide-methionine (R)-S-oxide reductase MsrB"/>
    <property type="match status" value="1"/>
</dbReference>